<evidence type="ECO:0000259" key="1">
    <source>
        <dbReference type="PROSITE" id="PS50011"/>
    </source>
</evidence>
<dbReference type="SMART" id="SM00220">
    <property type="entry name" value="S_TKc"/>
    <property type="match status" value="1"/>
</dbReference>
<evidence type="ECO:0000313" key="2">
    <source>
        <dbReference type="EMBL" id="OMJ78243.1"/>
    </source>
</evidence>
<dbReference type="SUPFAM" id="SSF56112">
    <property type="entry name" value="Protein kinase-like (PK-like)"/>
    <property type="match status" value="1"/>
</dbReference>
<dbReference type="PROSITE" id="PS00108">
    <property type="entry name" value="PROTEIN_KINASE_ST"/>
    <property type="match status" value="1"/>
</dbReference>
<feature type="domain" description="Protein kinase" evidence="1">
    <location>
        <begin position="285"/>
        <end position="565"/>
    </location>
</feature>
<keyword evidence="3" id="KW-1185">Reference proteome</keyword>
<dbReference type="AlphaFoldDB" id="A0A1R2BN43"/>
<dbReference type="PANTHER" id="PTHR24362:SF309">
    <property type="entry name" value="PROTEIN KINASE DOMAIN-CONTAINING PROTEIN"/>
    <property type="match status" value="1"/>
</dbReference>
<protein>
    <recommendedName>
        <fullName evidence="1">Protein kinase domain-containing protein</fullName>
    </recommendedName>
</protein>
<dbReference type="GO" id="GO:0005524">
    <property type="term" value="F:ATP binding"/>
    <property type="evidence" value="ECO:0007669"/>
    <property type="project" value="InterPro"/>
</dbReference>
<name>A0A1R2BN43_9CILI</name>
<gene>
    <name evidence="2" type="ORF">SteCoe_21968</name>
</gene>
<dbReference type="InterPro" id="IPR011009">
    <property type="entry name" value="Kinase-like_dom_sf"/>
</dbReference>
<dbReference type="Gene3D" id="1.10.510.10">
    <property type="entry name" value="Transferase(Phosphotransferase) domain 1"/>
    <property type="match status" value="1"/>
</dbReference>
<dbReference type="Proteomes" id="UP000187209">
    <property type="component" value="Unassembled WGS sequence"/>
</dbReference>
<reference evidence="2 3" key="1">
    <citation type="submission" date="2016-11" db="EMBL/GenBank/DDBJ databases">
        <title>The macronuclear genome of Stentor coeruleus: a giant cell with tiny introns.</title>
        <authorList>
            <person name="Slabodnick M."/>
            <person name="Ruby J.G."/>
            <person name="Reiff S.B."/>
            <person name="Swart E.C."/>
            <person name="Gosai S."/>
            <person name="Prabakaran S."/>
            <person name="Witkowska E."/>
            <person name="Larue G.E."/>
            <person name="Fisher S."/>
            <person name="Freeman R.M."/>
            <person name="Gunawardena J."/>
            <person name="Chu W."/>
            <person name="Stover N.A."/>
            <person name="Gregory B.D."/>
            <person name="Nowacki M."/>
            <person name="Derisi J."/>
            <person name="Roy S.W."/>
            <person name="Marshall W.F."/>
            <person name="Sood P."/>
        </authorList>
    </citation>
    <scope>NUCLEOTIDE SEQUENCE [LARGE SCALE GENOMIC DNA]</scope>
    <source>
        <strain evidence="2">WM001</strain>
    </source>
</reference>
<dbReference type="PANTHER" id="PTHR24362">
    <property type="entry name" value="SERINE/THREONINE-PROTEIN KINASE NEK"/>
    <property type="match status" value="1"/>
</dbReference>
<dbReference type="GO" id="GO:0004672">
    <property type="term" value="F:protein kinase activity"/>
    <property type="evidence" value="ECO:0007669"/>
    <property type="project" value="InterPro"/>
</dbReference>
<comment type="caution">
    <text evidence="2">The sequence shown here is derived from an EMBL/GenBank/DDBJ whole genome shotgun (WGS) entry which is preliminary data.</text>
</comment>
<dbReference type="EMBL" id="MPUH01000531">
    <property type="protein sequence ID" value="OMJ78243.1"/>
    <property type="molecule type" value="Genomic_DNA"/>
</dbReference>
<accession>A0A1R2BN43</accession>
<dbReference type="CDD" id="cd00180">
    <property type="entry name" value="PKc"/>
    <property type="match status" value="1"/>
</dbReference>
<sequence>MEASDLSEILDKKFYEEAKNQPDLDSRIQSNASRMSLDEIIQFQGNSNTPSVKKYLSALMLTKLENEAPKGRQYQSVLSKAPLLLQHSPEYREAIANSCDSILISEVNEAKDENEIIEWCTLGADIRELSNKDLNGMALGFVDFGYFLTKSICEIIESPNGSKIIKILQNLYTAQEKLKFQNLEALNMSIHGYACSYIENVNDLNNLASEHPQRNIQEAHEILDILENLRYDDGSYINEIQEIRKKCTDIEPQRKKVVSPVVGNFYPQVKFFDYSTIPDDPIYILDSSQIVKQDHPLYAIRSTHFQVCIYNARWNDDQVAVKMYKSVTPQADWSMIYKEIRIYKKLSSLASHQNCFLKYYGTYVDGETINMVMEYYPNNLMGCITNLQTQNFKFNEEIIGTIFYKLLYSFYIMKENGIFHSDIKPHNFLVDQYWNIKIIDFSVSMIKNEDITSSATGNHPIQGTDGYISPEIENARINGYDQARYNPEKSDVFSLGLVFLQMLTYRNIKGLNTTEKNKELLSIVRSIQYPWVKDLLASMLYANPTERRTFKELMNLIPTATTPSINRNL</sequence>
<dbReference type="InterPro" id="IPR008271">
    <property type="entry name" value="Ser/Thr_kinase_AS"/>
</dbReference>
<organism evidence="2 3">
    <name type="scientific">Stentor coeruleus</name>
    <dbReference type="NCBI Taxonomy" id="5963"/>
    <lineage>
        <taxon>Eukaryota</taxon>
        <taxon>Sar</taxon>
        <taxon>Alveolata</taxon>
        <taxon>Ciliophora</taxon>
        <taxon>Postciliodesmatophora</taxon>
        <taxon>Heterotrichea</taxon>
        <taxon>Heterotrichida</taxon>
        <taxon>Stentoridae</taxon>
        <taxon>Stentor</taxon>
    </lineage>
</organism>
<dbReference type="Pfam" id="PF00069">
    <property type="entry name" value="Pkinase"/>
    <property type="match status" value="1"/>
</dbReference>
<dbReference type="OrthoDB" id="338859at2759"/>
<dbReference type="PROSITE" id="PS50011">
    <property type="entry name" value="PROTEIN_KINASE_DOM"/>
    <property type="match status" value="1"/>
</dbReference>
<evidence type="ECO:0000313" key="3">
    <source>
        <dbReference type="Proteomes" id="UP000187209"/>
    </source>
</evidence>
<dbReference type="InterPro" id="IPR000719">
    <property type="entry name" value="Prot_kinase_dom"/>
</dbReference>
<proteinExistence type="predicted"/>